<protein>
    <submittedName>
        <fullName evidence="1">Uncharacterized protein</fullName>
    </submittedName>
</protein>
<sequence length="131" mass="14826">LVANATSSRGRVVLAEGYEGSLHDEDVDLRDPNNWLYERPRISNSQWFPGPGRMPSLARLDQFGHASPQSGMSLEVTSTRALFSATNDHCYAQGSLIISSESRRMVLEWLRGRYVDEATWDLTERFVTAHR</sequence>
<dbReference type="OrthoDB" id="10283716at2759"/>
<reference evidence="2" key="2">
    <citation type="journal article" date="2014" name="PLoS ONE">
        <title>Genome and Transcriptome Analysis of the Fungal Pathogen Fusarium oxysporum f. sp. cubense Causing Banana Vascular Wilt Disease.</title>
        <authorList>
            <person name="Guo L."/>
            <person name="Han L."/>
            <person name="Yang L."/>
            <person name="Zeng H."/>
            <person name="Fan D."/>
            <person name="Zhu Y."/>
            <person name="Feng Y."/>
            <person name="Wang G."/>
            <person name="Peng C."/>
            <person name="Jiang X."/>
            <person name="Zhou D."/>
            <person name="Ni P."/>
            <person name="Liang C."/>
            <person name="Liu L."/>
            <person name="Wang J."/>
            <person name="Mao C."/>
            <person name="Fang X."/>
            <person name="Peng M."/>
            <person name="Huang J."/>
        </authorList>
    </citation>
    <scope>NUCLEOTIDE SEQUENCE [LARGE SCALE GENOMIC DNA]</scope>
    <source>
        <strain evidence="2">race 1</strain>
    </source>
</reference>
<evidence type="ECO:0000313" key="2">
    <source>
        <dbReference type="Proteomes" id="UP000016928"/>
    </source>
</evidence>
<feature type="non-terminal residue" evidence="1">
    <location>
        <position position="1"/>
    </location>
</feature>
<reference evidence="2" key="1">
    <citation type="submission" date="2012-09" db="EMBL/GenBank/DDBJ databases">
        <title>Genome sequencing and comparative transcriptomics of race 1 and race 4 of banana pathogen: Fusarium oxysporum f. sp. cubense.</title>
        <authorList>
            <person name="Fang X."/>
            <person name="Huang J."/>
        </authorList>
    </citation>
    <scope>NUCLEOTIDE SEQUENCE [LARGE SCALE GENOMIC DNA]</scope>
    <source>
        <strain evidence="2">race 1</strain>
    </source>
</reference>
<dbReference type="HOGENOM" id="CLU_1927638_0_0_1"/>
<evidence type="ECO:0000313" key="1">
    <source>
        <dbReference type="EMBL" id="ENH65785.1"/>
    </source>
</evidence>
<name>N4U717_FUSC1</name>
<accession>N4U717</accession>
<dbReference type="EMBL" id="KB730470">
    <property type="protein sequence ID" value="ENH65785.1"/>
    <property type="molecule type" value="Genomic_DNA"/>
</dbReference>
<dbReference type="Proteomes" id="UP000016928">
    <property type="component" value="Unassembled WGS sequence"/>
</dbReference>
<dbReference type="VEuPathDB" id="FungiDB:FOC1_g10003407"/>
<organism evidence="1 2">
    <name type="scientific">Fusarium oxysporum f. sp. cubense (strain race 1)</name>
    <name type="common">Panama disease fungus</name>
    <dbReference type="NCBI Taxonomy" id="1229664"/>
    <lineage>
        <taxon>Eukaryota</taxon>
        <taxon>Fungi</taxon>
        <taxon>Dikarya</taxon>
        <taxon>Ascomycota</taxon>
        <taxon>Pezizomycotina</taxon>
        <taxon>Sordariomycetes</taxon>
        <taxon>Hypocreomycetidae</taxon>
        <taxon>Hypocreales</taxon>
        <taxon>Nectriaceae</taxon>
        <taxon>Fusarium</taxon>
        <taxon>Fusarium oxysporum species complex</taxon>
    </lineage>
</organism>
<gene>
    <name evidence="1" type="ORF">FOC1_g10003407</name>
</gene>
<proteinExistence type="predicted"/>
<dbReference type="AlphaFoldDB" id="N4U717"/>
<dbReference type="STRING" id="1229664.N4U717"/>